<evidence type="ECO:0000313" key="2">
    <source>
        <dbReference type="Proteomes" id="UP000007129"/>
    </source>
</evidence>
<sequence>MLCLIHESHTCHRVSSFLDKPETNINGTDLTSSIFLAILRLNFSCISSTRCALLATNPPLISRRRTLPTGSIWLQSSTFFTMASTGSCRSRRTTARSSQGIGYHVAQQLAIKGARVYIGARAHEKAEDAIRQMRKEATQISDSQLLPFVADFADLRSVHAGMMPMFHHYNFHVPYFRHFQLTTVAQSGKAASTQRVPAGYLGQQRRIVRYPRSSTTTERRKK</sequence>
<evidence type="ECO:0000313" key="1">
    <source>
        <dbReference type="EMBL" id="EKG21782.1"/>
    </source>
</evidence>
<dbReference type="HOGENOM" id="CLU_1245575_0_0_1"/>
<organism evidence="1 2">
    <name type="scientific">Macrophomina phaseolina (strain MS6)</name>
    <name type="common">Charcoal rot fungus</name>
    <dbReference type="NCBI Taxonomy" id="1126212"/>
    <lineage>
        <taxon>Eukaryota</taxon>
        <taxon>Fungi</taxon>
        <taxon>Dikarya</taxon>
        <taxon>Ascomycota</taxon>
        <taxon>Pezizomycotina</taxon>
        <taxon>Dothideomycetes</taxon>
        <taxon>Dothideomycetes incertae sedis</taxon>
        <taxon>Botryosphaeriales</taxon>
        <taxon>Botryosphaeriaceae</taxon>
        <taxon>Macrophomina</taxon>
    </lineage>
</organism>
<accession>K2SA64</accession>
<dbReference type="AlphaFoldDB" id="K2SA64"/>
<gene>
    <name evidence="1" type="ORF">MPH_00701</name>
</gene>
<dbReference type="STRING" id="1126212.K2SA64"/>
<protein>
    <recommendedName>
        <fullName evidence="3">Short-chain dehydrogenase/reductase SDR</fullName>
    </recommendedName>
</protein>
<proteinExistence type="predicted"/>
<reference evidence="1 2" key="1">
    <citation type="journal article" date="2012" name="BMC Genomics">
        <title>Tools to kill: Genome of one of the most destructive plant pathogenic fungi Macrophomina phaseolina.</title>
        <authorList>
            <person name="Islam M.S."/>
            <person name="Haque M.S."/>
            <person name="Islam M.M."/>
            <person name="Emdad E.M."/>
            <person name="Halim A."/>
            <person name="Hossen Q.M.M."/>
            <person name="Hossain M.Z."/>
            <person name="Ahmed B."/>
            <person name="Rahim S."/>
            <person name="Rahman M.S."/>
            <person name="Alam M.M."/>
            <person name="Hou S."/>
            <person name="Wan X."/>
            <person name="Saito J.A."/>
            <person name="Alam M."/>
        </authorList>
    </citation>
    <scope>NUCLEOTIDE SEQUENCE [LARGE SCALE GENOMIC DNA]</scope>
    <source>
        <strain evidence="1 2">MS6</strain>
    </source>
</reference>
<dbReference type="EMBL" id="AHHD01000035">
    <property type="protein sequence ID" value="EKG21782.1"/>
    <property type="molecule type" value="Genomic_DNA"/>
</dbReference>
<name>K2SA64_MACPH</name>
<dbReference type="Gene3D" id="3.40.50.720">
    <property type="entry name" value="NAD(P)-binding Rossmann-like Domain"/>
    <property type="match status" value="1"/>
</dbReference>
<comment type="caution">
    <text evidence="1">The sequence shown here is derived from an EMBL/GenBank/DDBJ whole genome shotgun (WGS) entry which is preliminary data.</text>
</comment>
<dbReference type="InParanoid" id="K2SA64"/>
<dbReference type="OrthoDB" id="191139at2759"/>
<dbReference type="SUPFAM" id="SSF51735">
    <property type="entry name" value="NAD(P)-binding Rossmann-fold domains"/>
    <property type="match status" value="1"/>
</dbReference>
<dbReference type="Proteomes" id="UP000007129">
    <property type="component" value="Unassembled WGS sequence"/>
</dbReference>
<evidence type="ECO:0008006" key="3">
    <source>
        <dbReference type="Google" id="ProtNLM"/>
    </source>
</evidence>
<dbReference type="VEuPathDB" id="FungiDB:MPH_00701"/>
<dbReference type="InterPro" id="IPR036291">
    <property type="entry name" value="NAD(P)-bd_dom_sf"/>
</dbReference>